<dbReference type="PROSITE" id="PS51677">
    <property type="entry name" value="NODB"/>
    <property type="match status" value="1"/>
</dbReference>
<dbReference type="InterPro" id="IPR011330">
    <property type="entry name" value="Glyco_hydro/deAcase_b/a-brl"/>
</dbReference>
<evidence type="ECO:0000259" key="3">
    <source>
        <dbReference type="PROSITE" id="PS51677"/>
    </source>
</evidence>
<sequence>MISFISESGHDPTLRALAWLNGIASGSGSRGRLFVLIYHQVMDRPDPMRKEELDVSRFSVHMDLLARYFNVLPLDHAIRMLKAGRLPARSVSITFDDGYRNNYTNALPVLEERGLTATFFIATGFLDGGRMWNDTVIEAFRSIPGESIHLPEIGLNEIALTDADRRSEAAQGVIRAIKHLPYSERAEWVSRIGELAKPLPDDLMMTTGQVQDLRQRGMAIGGHTVNHPILAKLDQRGAEREIVDGKEMLEGLLKEKLSLFAYPNGRKDQDYGEREIRIVEKCGFSAALTTNHGASARDTNAYELKRFTPWDRTRSRFMLRMARYYRM</sequence>
<dbReference type="GO" id="GO:0005576">
    <property type="term" value="C:extracellular region"/>
    <property type="evidence" value="ECO:0007669"/>
    <property type="project" value="UniProtKB-SubCell"/>
</dbReference>
<dbReference type="PANTHER" id="PTHR34216">
    <property type="match status" value="1"/>
</dbReference>
<comment type="subcellular location">
    <subcellularLocation>
        <location evidence="1">Secreted</location>
    </subcellularLocation>
</comment>
<protein>
    <submittedName>
        <fullName evidence="4">Polysaccharide deacetylase</fullName>
    </submittedName>
</protein>
<evidence type="ECO:0000313" key="4">
    <source>
        <dbReference type="EMBL" id="HEB97821.1"/>
    </source>
</evidence>
<proteinExistence type="predicted"/>
<name>A0A831W8S0_9GAMM</name>
<gene>
    <name evidence="4" type="ORF">ENI96_15490</name>
</gene>
<dbReference type="CDD" id="cd10918">
    <property type="entry name" value="CE4_NodB_like_5s_6s"/>
    <property type="match status" value="1"/>
</dbReference>
<feature type="domain" description="NodB homology" evidence="3">
    <location>
        <begin position="89"/>
        <end position="327"/>
    </location>
</feature>
<dbReference type="PANTHER" id="PTHR34216:SF3">
    <property type="entry name" value="POLY-BETA-1,6-N-ACETYL-D-GLUCOSAMINE N-DEACETYLASE"/>
    <property type="match status" value="1"/>
</dbReference>
<dbReference type="AlphaFoldDB" id="A0A831W8S0"/>
<dbReference type="InterPro" id="IPR002509">
    <property type="entry name" value="NODB_dom"/>
</dbReference>
<dbReference type="InterPro" id="IPR051398">
    <property type="entry name" value="Polysacch_Deacetylase"/>
</dbReference>
<dbReference type="Proteomes" id="UP000886251">
    <property type="component" value="Unassembled WGS sequence"/>
</dbReference>
<dbReference type="GO" id="GO:0016810">
    <property type="term" value="F:hydrolase activity, acting on carbon-nitrogen (but not peptide) bonds"/>
    <property type="evidence" value="ECO:0007669"/>
    <property type="project" value="InterPro"/>
</dbReference>
<dbReference type="GO" id="GO:0005975">
    <property type="term" value="P:carbohydrate metabolic process"/>
    <property type="evidence" value="ECO:0007669"/>
    <property type="project" value="InterPro"/>
</dbReference>
<organism evidence="4">
    <name type="scientific">Sedimenticola thiotaurini</name>
    <dbReference type="NCBI Taxonomy" id="1543721"/>
    <lineage>
        <taxon>Bacteria</taxon>
        <taxon>Pseudomonadati</taxon>
        <taxon>Pseudomonadota</taxon>
        <taxon>Gammaproteobacteria</taxon>
        <taxon>Chromatiales</taxon>
        <taxon>Sedimenticolaceae</taxon>
        <taxon>Sedimenticola</taxon>
    </lineage>
</organism>
<evidence type="ECO:0000256" key="1">
    <source>
        <dbReference type="ARBA" id="ARBA00004613"/>
    </source>
</evidence>
<dbReference type="SUPFAM" id="SSF88713">
    <property type="entry name" value="Glycoside hydrolase/deacetylase"/>
    <property type="match status" value="1"/>
</dbReference>
<comment type="caution">
    <text evidence="4">The sequence shown here is derived from an EMBL/GenBank/DDBJ whole genome shotgun (WGS) entry which is preliminary data.</text>
</comment>
<accession>A0A831W8S0</accession>
<evidence type="ECO:0000256" key="2">
    <source>
        <dbReference type="ARBA" id="ARBA00022729"/>
    </source>
</evidence>
<dbReference type="EMBL" id="DRKP01000192">
    <property type="protein sequence ID" value="HEB97821.1"/>
    <property type="molecule type" value="Genomic_DNA"/>
</dbReference>
<dbReference type="Gene3D" id="3.20.20.370">
    <property type="entry name" value="Glycoside hydrolase/deacetylase"/>
    <property type="match status" value="1"/>
</dbReference>
<keyword evidence="2" id="KW-0732">Signal</keyword>
<reference evidence="4" key="1">
    <citation type="journal article" date="2020" name="mSystems">
        <title>Genome- and Community-Level Interaction Insights into Carbon Utilization and Element Cycling Functions of Hydrothermarchaeota in Hydrothermal Sediment.</title>
        <authorList>
            <person name="Zhou Z."/>
            <person name="Liu Y."/>
            <person name="Xu W."/>
            <person name="Pan J."/>
            <person name="Luo Z.H."/>
            <person name="Li M."/>
        </authorList>
    </citation>
    <scope>NUCLEOTIDE SEQUENCE [LARGE SCALE GENOMIC DNA]</scope>
    <source>
        <strain evidence="4">HyVt-443</strain>
    </source>
</reference>
<dbReference type="Pfam" id="PF01522">
    <property type="entry name" value="Polysacc_deac_1"/>
    <property type="match status" value="2"/>
</dbReference>